<evidence type="ECO:0000256" key="2">
    <source>
        <dbReference type="ARBA" id="ARBA00029447"/>
    </source>
</evidence>
<evidence type="ECO:0000256" key="1">
    <source>
        <dbReference type="ARBA" id="ARBA00023224"/>
    </source>
</evidence>
<dbReference type="Pfam" id="PF00015">
    <property type="entry name" value="MCPsignal"/>
    <property type="match status" value="1"/>
</dbReference>
<evidence type="ECO:0000256" key="3">
    <source>
        <dbReference type="PROSITE-ProRule" id="PRU00284"/>
    </source>
</evidence>
<dbReference type="PROSITE" id="PS50111">
    <property type="entry name" value="CHEMOTAXIS_TRANSDUC_2"/>
    <property type="match status" value="1"/>
</dbReference>
<keyword evidence="6" id="KW-1185">Reference proteome</keyword>
<dbReference type="PRINTS" id="PR00260">
    <property type="entry name" value="CHEMTRNSDUCR"/>
</dbReference>
<comment type="similarity">
    <text evidence="2">Belongs to the methyl-accepting chemotaxis (MCP) protein family.</text>
</comment>
<dbReference type="PANTHER" id="PTHR32089:SF112">
    <property type="entry name" value="LYSOZYME-LIKE PROTEIN-RELATED"/>
    <property type="match status" value="1"/>
</dbReference>
<dbReference type="SUPFAM" id="SSF58104">
    <property type="entry name" value="Methyl-accepting chemotaxis protein (MCP) signaling domain"/>
    <property type="match status" value="1"/>
</dbReference>
<dbReference type="GO" id="GO:0006935">
    <property type="term" value="P:chemotaxis"/>
    <property type="evidence" value="ECO:0007669"/>
    <property type="project" value="InterPro"/>
</dbReference>
<sequence>MPLSTETAPIALGAIEPRLVEPRLVEPGPAWLKPLAFVAAPVLSAVSAAALGGSPGAIALTALEVLGGMALAAFFCARGAPAHAANPSAAPAPEPERPPAPPCGEIMCVVADKCATRPPHTGPCPELIGGHCHELVAHLETYDQMLLRATADNLAVIDETEKAAGIIISRLGDIDGAISTLLQALAGDAQGHGNEIEALAQHARASIVNNVKMIAQVIEKRDAEIQRGFDRLAEIEAISQHLQGSISGLRDIARQTNLLALNASIEAARAGAAGAGFSVVAAEVKRLAEGSDRMAMQVGQNIEELRGAIRQSMESLVGQRAEAERVDLVKIGDDVCNLTEDMRAIVATQQGRLARVASENARISDNLVDLIGAVQFQDVAKQRLTHLDKIFDEARGSLHGLADALKSSGAPTIPPSLKLRQAVESEGPTGRGGAERGELAIELF</sequence>
<dbReference type="RefSeq" id="WP_210190743.1">
    <property type="nucleotide sequence ID" value="NZ_FYDG01000010.1"/>
</dbReference>
<organism evidence="5 6">
    <name type="scientific">Rhodoblastus acidophilus</name>
    <name type="common">Rhodopseudomonas acidophila</name>
    <dbReference type="NCBI Taxonomy" id="1074"/>
    <lineage>
        <taxon>Bacteria</taxon>
        <taxon>Pseudomonadati</taxon>
        <taxon>Pseudomonadota</taxon>
        <taxon>Alphaproteobacteria</taxon>
        <taxon>Hyphomicrobiales</taxon>
        <taxon>Rhodoblastaceae</taxon>
        <taxon>Rhodoblastus</taxon>
    </lineage>
</organism>
<evidence type="ECO:0000259" key="4">
    <source>
        <dbReference type="PROSITE" id="PS50111"/>
    </source>
</evidence>
<dbReference type="GO" id="GO:0007165">
    <property type="term" value="P:signal transduction"/>
    <property type="evidence" value="ECO:0007669"/>
    <property type="project" value="UniProtKB-KW"/>
</dbReference>
<protein>
    <submittedName>
        <fullName evidence="5">Methyl-accepting chemotaxis protein (MCP) signalling domain-containing protein</fullName>
    </submittedName>
</protein>
<evidence type="ECO:0000313" key="6">
    <source>
        <dbReference type="Proteomes" id="UP000198418"/>
    </source>
</evidence>
<dbReference type="InterPro" id="IPR004089">
    <property type="entry name" value="MCPsignal_dom"/>
</dbReference>
<dbReference type="GO" id="GO:0016020">
    <property type="term" value="C:membrane"/>
    <property type="evidence" value="ECO:0007669"/>
    <property type="project" value="InterPro"/>
</dbReference>
<dbReference type="AlphaFoldDB" id="A0A212S0Z1"/>
<feature type="domain" description="Methyl-accepting transducer" evidence="4">
    <location>
        <begin position="186"/>
        <end position="316"/>
    </location>
</feature>
<proteinExistence type="inferred from homology"/>
<dbReference type="InterPro" id="IPR004090">
    <property type="entry name" value="Chemotax_Me-accpt_rcpt"/>
</dbReference>
<evidence type="ECO:0000313" key="5">
    <source>
        <dbReference type="EMBL" id="SNB78807.1"/>
    </source>
</evidence>
<gene>
    <name evidence="5" type="ORF">SAMN06265338_11078</name>
</gene>
<keyword evidence="1 3" id="KW-0807">Transducer</keyword>
<dbReference type="EMBL" id="FYDG01000010">
    <property type="protein sequence ID" value="SNB78807.1"/>
    <property type="molecule type" value="Genomic_DNA"/>
</dbReference>
<name>A0A212S0Z1_RHOAC</name>
<reference evidence="6" key="1">
    <citation type="submission" date="2017-06" db="EMBL/GenBank/DDBJ databases">
        <authorList>
            <person name="Varghese N."/>
            <person name="Submissions S."/>
        </authorList>
    </citation>
    <scope>NUCLEOTIDE SEQUENCE [LARGE SCALE GENOMIC DNA]</scope>
    <source>
        <strain evidence="6">DSM 137</strain>
    </source>
</reference>
<dbReference type="SMART" id="SM00283">
    <property type="entry name" value="MA"/>
    <property type="match status" value="1"/>
</dbReference>
<dbReference type="PANTHER" id="PTHR32089">
    <property type="entry name" value="METHYL-ACCEPTING CHEMOTAXIS PROTEIN MCPB"/>
    <property type="match status" value="1"/>
</dbReference>
<accession>A0A212S0Z1</accession>
<dbReference type="GO" id="GO:0004888">
    <property type="term" value="F:transmembrane signaling receptor activity"/>
    <property type="evidence" value="ECO:0007669"/>
    <property type="project" value="InterPro"/>
</dbReference>
<dbReference type="Proteomes" id="UP000198418">
    <property type="component" value="Unassembled WGS sequence"/>
</dbReference>
<dbReference type="Gene3D" id="1.10.287.950">
    <property type="entry name" value="Methyl-accepting chemotaxis protein"/>
    <property type="match status" value="1"/>
</dbReference>